<comment type="caution">
    <text evidence="2">The sequence shown here is derived from an EMBL/GenBank/DDBJ whole genome shotgun (WGS) entry which is preliminary data.</text>
</comment>
<accession>A0A8J7QAP5</accession>
<proteinExistence type="predicted"/>
<dbReference type="InterPro" id="IPR027417">
    <property type="entry name" value="P-loop_NTPase"/>
</dbReference>
<keyword evidence="3" id="KW-1185">Reference proteome</keyword>
<dbReference type="Pfam" id="PF13469">
    <property type="entry name" value="Sulfotransfer_3"/>
    <property type="match status" value="1"/>
</dbReference>
<gene>
    <name evidence="2" type="ORF">J3U88_20915</name>
</gene>
<dbReference type="Gene3D" id="3.40.50.300">
    <property type="entry name" value="P-loop containing nucleotide triphosphate hydrolases"/>
    <property type="match status" value="1"/>
</dbReference>
<dbReference type="AlphaFoldDB" id="A0A8J7QAP5"/>
<evidence type="ECO:0000256" key="1">
    <source>
        <dbReference type="ARBA" id="ARBA00022679"/>
    </source>
</evidence>
<dbReference type="SUPFAM" id="SSF52540">
    <property type="entry name" value="P-loop containing nucleoside triphosphate hydrolases"/>
    <property type="match status" value="1"/>
</dbReference>
<dbReference type="RefSeq" id="WP_207860927.1">
    <property type="nucleotide sequence ID" value="NZ_JAFREP010000020.1"/>
</dbReference>
<organism evidence="2 3">
    <name type="scientific">Acanthopleuribacter pedis</name>
    <dbReference type="NCBI Taxonomy" id="442870"/>
    <lineage>
        <taxon>Bacteria</taxon>
        <taxon>Pseudomonadati</taxon>
        <taxon>Acidobacteriota</taxon>
        <taxon>Holophagae</taxon>
        <taxon>Acanthopleuribacterales</taxon>
        <taxon>Acanthopleuribacteraceae</taxon>
        <taxon>Acanthopleuribacter</taxon>
    </lineage>
</organism>
<dbReference type="GO" id="GO:0008476">
    <property type="term" value="F:protein-tyrosine sulfotransferase activity"/>
    <property type="evidence" value="ECO:0007669"/>
    <property type="project" value="InterPro"/>
</dbReference>
<keyword evidence="1" id="KW-0808">Transferase</keyword>
<name>A0A8J7QAP5_9BACT</name>
<dbReference type="PANTHER" id="PTHR12788:SF10">
    <property type="entry name" value="PROTEIN-TYROSINE SULFOTRANSFERASE"/>
    <property type="match status" value="1"/>
</dbReference>
<evidence type="ECO:0000313" key="3">
    <source>
        <dbReference type="Proteomes" id="UP000664417"/>
    </source>
</evidence>
<sequence length="291" mass="32846">MDSSTPVFVLCSPRCGSTLLRVMLAGNRFLFAPPELHLMQYDNLAERDQQMDAGKFMAVGLVKALAGLDDITMKAAQKQVRAWCDQGLSSGEVYAQLIQRCAPRVLVDKTPTYSEEPATLERIYTLFPNAKFIHLIRHPYAVMDSVMRLNQKPLVRQFVFRDEIHGQQHAEQVWRQANQNCVRFLGALPAEQHLSLRYEDLVRDPENSMGRVCTFLDVPYEEAMVHPYQGDRMTAGIAIGDVNFHNHKTIDAGLADIWQERVPNQPISSESQQLAAAFGYRCPQPDAALVD</sequence>
<dbReference type="EMBL" id="JAFREP010000020">
    <property type="protein sequence ID" value="MBO1320952.1"/>
    <property type="molecule type" value="Genomic_DNA"/>
</dbReference>
<protein>
    <submittedName>
        <fullName evidence="2">Sulfotransferase</fullName>
    </submittedName>
</protein>
<dbReference type="PANTHER" id="PTHR12788">
    <property type="entry name" value="PROTEIN-TYROSINE SULFOTRANSFERASE 2"/>
    <property type="match status" value="1"/>
</dbReference>
<reference evidence="2" key="1">
    <citation type="submission" date="2021-03" db="EMBL/GenBank/DDBJ databases">
        <authorList>
            <person name="Wang G."/>
        </authorList>
    </citation>
    <scope>NUCLEOTIDE SEQUENCE</scope>
    <source>
        <strain evidence="2">KCTC 12899</strain>
    </source>
</reference>
<evidence type="ECO:0000313" key="2">
    <source>
        <dbReference type="EMBL" id="MBO1320952.1"/>
    </source>
</evidence>
<dbReference type="InterPro" id="IPR026634">
    <property type="entry name" value="TPST-like"/>
</dbReference>
<dbReference type="Proteomes" id="UP000664417">
    <property type="component" value="Unassembled WGS sequence"/>
</dbReference>